<comment type="caution">
    <text evidence="7">The sequence shown here is derived from an EMBL/GenBank/DDBJ whole genome shotgun (WGS) entry which is preliminary data.</text>
</comment>
<evidence type="ECO:0000256" key="3">
    <source>
        <dbReference type="ARBA" id="ARBA00022692"/>
    </source>
</evidence>
<sequence length="211" mass="22215">MNNLEVYLGTLAIAYMVPGPDLVLVLQVSSSLGRAQAMAVAVGLALARGAHVALAAAGLAAVLATSVLAFDLVRWIGVAYLIWLGLRIARSPSWIPGTEPAAGGAPSWSYRQSFMRGFVTNISNPKALLFCSVLLPQFILLDAGPVGVQFLVLGLILVAMGFIFDAVYGALGLALGRWMRGHPAVQVAQRLLFASVLIGFGIRLALMSRLA</sequence>
<keyword evidence="5 6" id="KW-0472">Membrane</keyword>
<keyword evidence="4 6" id="KW-1133">Transmembrane helix</keyword>
<dbReference type="AlphaFoldDB" id="A0A2G1URL0"/>
<feature type="transmembrane region" description="Helical" evidence="6">
    <location>
        <begin position="38"/>
        <end position="61"/>
    </location>
</feature>
<feature type="transmembrane region" description="Helical" evidence="6">
    <location>
        <begin position="187"/>
        <end position="206"/>
    </location>
</feature>
<accession>A0A2G1URL0</accession>
<keyword evidence="8" id="KW-1185">Reference proteome</keyword>
<gene>
    <name evidence="7" type="ORF">CLH61_00840</name>
</gene>
<evidence type="ECO:0000256" key="4">
    <source>
        <dbReference type="ARBA" id="ARBA00022989"/>
    </source>
</evidence>
<dbReference type="PANTHER" id="PTHR30086">
    <property type="entry name" value="ARGININE EXPORTER PROTEIN ARGO"/>
    <property type="match status" value="1"/>
</dbReference>
<feature type="transmembrane region" description="Helical" evidence="6">
    <location>
        <begin position="127"/>
        <end position="144"/>
    </location>
</feature>
<dbReference type="Proteomes" id="UP000231409">
    <property type="component" value="Unassembled WGS sequence"/>
</dbReference>
<dbReference type="EMBL" id="NTFH01000001">
    <property type="protein sequence ID" value="PHQ17137.1"/>
    <property type="molecule type" value="Genomic_DNA"/>
</dbReference>
<evidence type="ECO:0000256" key="5">
    <source>
        <dbReference type="ARBA" id="ARBA00023136"/>
    </source>
</evidence>
<evidence type="ECO:0000256" key="2">
    <source>
        <dbReference type="ARBA" id="ARBA00022475"/>
    </source>
</evidence>
<dbReference type="InterPro" id="IPR001123">
    <property type="entry name" value="LeuE-type"/>
</dbReference>
<feature type="transmembrane region" description="Helical" evidence="6">
    <location>
        <begin position="6"/>
        <end position="26"/>
    </location>
</feature>
<keyword evidence="2" id="KW-1003">Cell membrane</keyword>
<comment type="subcellular location">
    <subcellularLocation>
        <location evidence="1">Cell membrane</location>
        <topology evidence="1">Multi-pass membrane protein</topology>
    </subcellularLocation>
</comment>
<proteinExistence type="predicted"/>
<dbReference type="GO" id="GO:0005886">
    <property type="term" value="C:plasma membrane"/>
    <property type="evidence" value="ECO:0007669"/>
    <property type="project" value="UniProtKB-SubCell"/>
</dbReference>
<dbReference type="RefSeq" id="WP_099612816.1">
    <property type="nucleotide sequence ID" value="NZ_KZ319367.1"/>
</dbReference>
<evidence type="ECO:0000256" key="1">
    <source>
        <dbReference type="ARBA" id="ARBA00004651"/>
    </source>
</evidence>
<feature type="transmembrane region" description="Helical" evidence="6">
    <location>
        <begin position="150"/>
        <end position="175"/>
    </location>
</feature>
<protein>
    <submittedName>
        <fullName evidence="7">Lysine transporter LysE</fullName>
    </submittedName>
</protein>
<evidence type="ECO:0000256" key="6">
    <source>
        <dbReference type="SAM" id="Phobius"/>
    </source>
</evidence>
<evidence type="ECO:0000313" key="8">
    <source>
        <dbReference type="Proteomes" id="UP000231409"/>
    </source>
</evidence>
<keyword evidence="3 6" id="KW-0812">Transmembrane</keyword>
<name>A0A2G1URL0_9GAMM</name>
<evidence type="ECO:0000313" key="7">
    <source>
        <dbReference type="EMBL" id="PHQ17137.1"/>
    </source>
</evidence>
<organism evidence="7 8">
    <name type="scientific">Marinobacter profundi</name>
    <dbReference type="NCBI Taxonomy" id="2666256"/>
    <lineage>
        <taxon>Bacteria</taxon>
        <taxon>Pseudomonadati</taxon>
        <taxon>Pseudomonadota</taxon>
        <taxon>Gammaproteobacteria</taxon>
        <taxon>Pseudomonadales</taxon>
        <taxon>Marinobacteraceae</taxon>
        <taxon>Marinobacter</taxon>
    </lineage>
</organism>
<reference evidence="7 8" key="1">
    <citation type="submission" date="2017-09" db="EMBL/GenBank/DDBJ databases">
        <title>The draft genome sequences of Marinobacter sp. PWS21.</title>
        <authorList>
            <person name="Cao J."/>
        </authorList>
    </citation>
    <scope>NUCLEOTIDE SEQUENCE [LARGE SCALE GENOMIC DNA]</scope>
    <source>
        <strain evidence="7 8">PWS21</strain>
    </source>
</reference>
<dbReference type="PANTHER" id="PTHR30086:SF20">
    <property type="entry name" value="ARGININE EXPORTER PROTEIN ARGO-RELATED"/>
    <property type="match status" value="1"/>
</dbReference>
<dbReference type="PIRSF" id="PIRSF006324">
    <property type="entry name" value="LeuE"/>
    <property type="match status" value="1"/>
</dbReference>
<dbReference type="GO" id="GO:0015171">
    <property type="term" value="F:amino acid transmembrane transporter activity"/>
    <property type="evidence" value="ECO:0007669"/>
    <property type="project" value="TreeGrafter"/>
</dbReference>
<dbReference type="Pfam" id="PF01810">
    <property type="entry name" value="LysE"/>
    <property type="match status" value="1"/>
</dbReference>